<dbReference type="SUPFAM" id="SSF48726">
    <property type="entry name" value="Immunoglobulin"/>
    <property type="match status" value="2"/>
</dbReference>
<proteinExistence type="predicted"/>
<feature type="domain" description="Ig-like" evidence="5">
    <location>
        <begin position="140"/>
        <end position="243"/>
    </location>
</feature>
<dbReference type="Gene3D" id="2.60.40.10">
    <property type="entry name" value="Immunoglobulins"/>
    <property type="match status" value="2"/>
</dbReference>
<dbReference type="Pfam" id="PF08205">
    <property type="entry name" value="C2-set_2"/>
    <property type="match status" value="1"/>
</dbReference>
<evidence type="ECO:0000313" key="6">
    <source>
        <dbReference type="EMBL" id="TRY62010.1"/>
    </source>
</evidence>
<dbReference type="InterPro" id="IPR013783">
    <property type="entry name" value="Ig-like_fold"/>
</dbReference>
<keyword evidence="1" id="KW-0812">Transmembrane</keyword>
<dbReference type="OrthoDB" id="10015491at2759"/>
<comment type="caution">
    <text evidence="6">The sequence shown here is derived from an EMBL/GenBank/DDBJ whole genome shotgun (WGS) entry which is preliminary data.</text>
</comment>
<keyword evidence="2" id="KW-1133">Transmembrane helix</keyword>
<reference evidence="6 7" key="1">
    <citation type="journal article" date="2018" name="Nat. Ecol. Evol.">
        <title>Genomic signatures of mitonuclear coevolution across populations of Tigriopus californicus.</title>
        <authorList>
            <person name="Barreto F.S."/>
            <person name="Watson E.T."/>
            <person name="Lima T.G."/>
            <person name="Willett C.S."/>
            <person name="Edmands S."/>
            <person name="Li W."/>
            <person name="Burton R.S."/>
        </authorList>
    </citation>
    <scope>NUCLEOTIDE SEQUENCE [LARGE SCALE GENOMIC DNA]</scope>
    <source>
        <strain evidence="6 7">San Diego</strain>
    </source>
</reference>
<dbReference type="STRING" id="6832.A0A553N9B0"/>
<dbReference type="AlphaFoldDB" id="A0A553N9B0"/>
<feature type="signal peptide" evidence="4">
    <location>
        <begin position="1"/>
        <end position="27"/>
    </location>
</feature>
<dbReference type="OMA" id="VHMNCTS"/>
<evidence type="ECO:0000256" key="4">
    <source>
        <dbReference type="SAM" id="SignalP"/>
    </source>
</evidence>
<evidence type="ECO:0000256" key="2">
    <source>
        <dbReference type="ARBA" id="ARBA00022989"/>
    </source>
</evidence>
<dbReference type="PROSITE" id="PS50835">
    <property type="entry name" value="IG_LIKE"/>
    <property type="match status" value="2"/>
</dbReference>
<keyword evidence="7" id="KW-1185">Reference proteome</keyword>
<keyword evidence="2" id="KW-0472">Membrane</keyword>
<gene>
    <name evidence="6" type="ORF">TCAL_08428</name>
</gene>
<keyword evidence="3" id="KW-1015">Disulfide bond</keyword>
<feature type="chain" id="PRO_5021772302" description="Ig-like domain-containing protein" evidence="4">
    <location>
        <begin position="28"/>
        <end position="305"/>
    </location>
</feature>
<dbReference type="InterPro" id="IPR013106">
    <property type="entry name" value="Ig_V-set"/>
</dbReference>
<evidence type="ECO:0000259" key="5">
    <source>
        <dbReference type="PROSITE" id="PS50835"/>
    </source>
</evidence>
<sequence>MGSLIMASTSVISGFLCLILLASNCHGILLQNVGVPSYAVQGKEAVLTCDYDLEGQALYSVKWYKNGLEFFRFLPGSAQKMTVYARPGFFVVQEQSDAFQVTLKDLTMKSTGRYRCEVSTEAPSFATVSNYGDMVVVVLPDSGPSIQGGQPRYELGDDVDVNCTSKASKPAADIFWFINGEPADEALTQVYQIQNTSRDLHTSTVGLKFKVAPEHFSERGDMKLKCTATIASIYWKSNEKSAENIKQKRDFQSLYEAPPDSSGLSSTLGFNHAVSKWGSSSSLPVKILTFGRQTIIVMFIALLFQ</sequence>
<evidence type="ECO:0000313" key="7">
    <source>
        <dbReference type="Proteomes" id="UP000318571"/>
    </source>
</evidence>
<evidence type="ECO:0000256" key="3">
    <source>
        <dbReference type="ARBA" id="ARBA00023157"/>
    </source>
</evidence>
<evidence type="ECO:0000256" key="1">
    <source>
        <dbReference type="ARBA" id="ARBA00022692"/>
    </source>
</evidence>
<dbReference type="InterPro" id="IPR036179">
    <property type="entry name" value="Ig-like_dom_sf"/>
</dbReference>
<dbReference type="InterPro" id="IPR013162">
    <property type="entry name" value="CD80_C2-set"/>
</dbReference>
<organism evidence="6 7">
    <name type="scientific">Tigriopus californicus</name>
    <name type="common">Marine copepod</name>
    <dbReference type="NCBI Taxonomy" id="6832"/>
    <lineage>
        <taxon>Eukaryota</taxon>
        <taxon>Metazoa</taxon>
        <taxon>Ecdysozoa</taxon>
        <taxon>Arthropoda</taxon>
        <taxon>Crustacea</taxon>
        <taxon>Multicrustacea</taxon>
        <taxon>Hexanauplia</taxon>
        <taxon>Copepoda</taxon>
        <taxon>Harpacticoida</taxon>
        <taxon>Harpacticidae</taxon>
        <taxon>Tigriopus</taxon>
    </lineage>
</organism>
<dbReference type="PANTHER" id="PTHR21261">
    <property type="entry name" value="BEAT PROTEIN"/>
    <property type="match status" value="1"/>
</dbReference>
<feature type="domain" description="Ig-like" evidence="5">
    <location>
        <begin position="41"/>
        <end position="129"/>
    </location>
</feature>
<protein>
    <recommendedName>
        <fullName evidence="5">Ig-like domain-containing protein</fullName>
    </recommendedName>
</protein>
<accession>A0A553N9B0</accession>
<name>A0A553N9B0_TIGCA</name>
<dbReference type="PANTHER" id="PTHR21261:SF15">
    <property type="entry name" value="BEATEN PATH IIIA, ISOFORM D-RELATED"/>
    <property type="match status" value="1"/>
</dbReference>
<dbReference type="EMBL" id="VCGU01000459">
    <property type="protein sequence ID" value="TRY62010.1"/>
    <property type="molecule type" value="Genomic_DNA"/>
</dbReference>
<dbReference type="Pfam" id="PF07686">
    <property type="entry name" value="V-set"/>
    <property type="match status" value="1"/>
</dbReference>
<dbReference type="InterPro" id="IPR007110">
    <property type="entry name" value="Ig-like_dom"/>
</dbReference>
<dbReference type="Proteomes" id="UP000318571">
    <property type="component" value="Chromosome 8"/>
</dbReference>
<keyword evidence="4" id="KW-0732">Signal</keyword>
<dbReference type="FunFam" id="2.60.40.10:FF:000437">
    <property type="entry name" value="Beat-IIIc, isoform A"/>
    <property type="match status" value="1"/>
</dbReference>